<feature type="compositionally biased region" description="Basic residues" evidence="5">
    <location>
        <begin position="788"/>
        <end position="799"/>
    </location>
</feature>
<evidence type="ECO:0000259" key="6">
    <source>
        <dbReference type="Pfam" id="PF13086"/>
    </source>
</evidence>
<dbReference type="AlphaFoldDB" id="C1MS04"/>
<evidence type="ECO:0000313" key="8">
    <source>
        <dbReference type="EMBL" id="EEH57053.1"/>
    </source>
</evidence>
<sequence>MSTIAREWLALHAFPSLPFADTVMSGKVQARAPHSVWELPPPLLNAMNAAYNVSQVTALKAALEKQPITLIQGPPGTGKTRIILSLLSVILHAVPGAKSGHELELQRYLDVRNKKKPRTPAETSAMIRRAMPWLSGVANPRDAPPLPRGAPPPPKTPTEVPEIVGDVASKRTKVLVCAPSNSALDEIVLRIMQSGLFGPDGDPYSPTLVRVGVSWHHSVESGAFVFTLVPVRPRWRGGTPFLEDFTSRRFSPPITPRFQSQHTSTPFNSASDAFELHPDVRSYGQLPSVTMEALVNERQGTGKDANKDGGAAEKNFERALERDRAQIAILDEAAVVCSTLSFSGSGMFARMTRQFDVVVIDEAAQAVEPSTLVPLCYGAKQVFLVGDPRQLPATVLSSRATEYAYNQSLFKRFERCGYPIHVLKTQYRMHPAIREFPSARFYQNELEDGPRQAAKTSRPWHNVSLFRPFVFVDIAGKEYLGGGTSWSNDEEAHAAVAIATALMRNYPQLATGEKIGIISPYKAQVRNIRKILNDAIGEERSSRVDVNSIDGFQGREKEVCVFSVCRAPREDRGAKKKKTRRLGFVSDERRMNVGLTRARASLIVLGSGKALKASGDENWCALVNSARERDLIVKPPSASGRGDCTVADVKAFVAKITGKYDADDLSGSEDEIEIDDGDDALAYGGDVGLASGTTGASGGGGGGGGGGASTHVHRPAWERKIARRDDGDDVVVVGETKGAAAREGFSARGHVDELVTEAEGKLDDYGQGGGGGDDDVDPYAQEAEKPGKATKPRAAKRTRGAAAGAKGAEKAEKVEKTPPVKRTRAR</sequence>
<protein>
    <submittedName>
        <fullName evidence="8">Predicted protein</fullName>
    </submittedName>
</protein>
<feature type="region of interest" description="Disordered" evidence="5">
    <location>
        <begin position="139"/>
        <end position="158"/>
    </location>
</feature>
<dbReference type="PANTHER" id="PTHR10887:SF538">
    <property type="entry name" value="HELICASE MAGATAMA 3-RELATED"/>
    <property type="match status" value="1"/>
</dbReference>
<dbReference type="InterPro" id="IPR041679">
    <property type="entry name" value="DNA2/NAM7-like_C"/>
</dbReference>
<dbReference type="PANTHER" id="PTHR10887">
    <property type="entry name" value="DNA2/NAM7 HELICASE FAMILY"/>
    <property type="match status" value="1"/>
</dbReference>
<dbReference type="RefSeq" id="XP_003058598.1">
    <property type="nucleotide sequence ID" value="XM_003058552.1"/>
</dbReference>
<evidence type="ECO:0000256" key="1">
    <source>
        <dbReference type="ARBA" id="ARBA00022741"/>
    </source>
</evidence>
<feature type="region of interest" description="Disordered" evidence="5">
    <location>
        <begin position="252"/>
        <end position="271"/>
    </location>
</feature>
<name>C1MS04_MICPC</name>
<dbReference type="InterPro" id="IPR027417">
    <property type="entry name" value="P-loop_NTPase"/>
</dbReference>
<feature type="compositionally biased region" description="Gly residues" evidence="5">
    <location>
        <begin position="695"/>
        <end position="708"/>
    </location>
</feature>
<feature type="region of interest" description="Disordered" evidence="5">
    <location>
        <begin position="759"/>
        <end position="826"/>
    </location>
</feature>
<dbReference type="SUPFAM" id="SSF52540">
    <property type="entry name" value="P-loop containing nucleoside triphosphate hydrolases"/>
    <property type="match status" value="1"/>
</dbReference>
<evidence type="ECO:0000256" key="2">
    <source>
        <dbReference type="ARBA" id="ARBA00022801"/>
    </source>
</evidence>
<keyword evidence="1" id="KW-0547">Nucleotide-binding</keyword>
<keyword evidence="3" id="KW-0347">Helicase</keyword>
<dbReference type="eggNOG" id="KOG1801">
    <property type="taxonomic scope" value="Eukaryota"/>
</dbReference>
<keyword evidence="9" id="KW-1185">Reference proteome</keyword>
<dbReference type="GO" id="GO:0005694">
    <property type="term" value="C:chromosome"/>
    <property type="evidence" value="ECO:0007669"/>
    <property type="project" value="UniProtKB-ARBA"/>
</dbReference>
<dbReference type="CDD" id="cd18808">
    <property type="entry name" value="SF1_C_Upf1"/>
    <property type="match status" value="1"/>
</dbReference>
<dbReference type="FunFam" id="3.40.50.300:FF:000326">
    <property type="entry name" value="P-loop containing nucleoside triphosphate hydrolase"/>
    <property type="match status" value="1"/>
</dbReference>
<dbReference type="Proteomes" id="UP000001876">
    <property type="component" value="Unassembled WGS sequence"/>
</dbReference>
<dbReference type="EMBL" id="GG663739">
    <property type="protein sequence ID" value="EEH57053.1"/>
    <property type="molecule type" value="Genomic_DNA"/>
</dbReference>
<dbReference type="KEGG" id="mpp:MICPUCDRAFT_58296"/>
<dbReference type="InterPro" id="IPR047187">
    <property type="entry name" value="SF1_C_Upf1"/>
</dbReference>
<dbReference type="GeneID" id="9684037"/>
<gene>
    <name evidence="8" type="ORF">MICPUCDRAFT_58296</name>
</gene>
<evidence type="ECO:0000256" key="3">
    <source>
        <dbReference type="ARBA" id="ARBA00022806"/>
    </source>
</evidence>
<evidence type="ECO:0000259" key="7">
    <source>
        <dbReference type="Pfam" id="PF13087"/>
    </source>
</evidence>
<reference evidence="8 9" key="1">
    <citation type="journal article" date="2009" name="Science">
        <title>Green evolution and dynamic adaptations revealed by genomes of the marine picoeukaryotes Micromonas.</title>
        <authorList>
            <person name="Worden A.Z."/>
            <person name="Lee J.H."/>
            <person name="Mock T."/>
            <person name="Rouze P."/>
            <person name="Simmons M.P."/>
            <person name="Aerts A.L."/>
            <person name="Allen A.E."/>
            <person name="Cuvelier M.L."/>
            <person name="Derelle E."/>
            <person name="Everett M.V."/>
            <person name="Foulon E."/>
            <person name="Grimwood J."/>
            <person name="Gundlach H."/>
            <person name="Henrissat B."/>
            <person name="Napoli C."/>
            <person name="McDonald S.M."/>
            <person name="Parker M.S."/>
            <person name="Rombauts S."/>
            <person name="Salamov A."/>
            <person name="Von Dassow P."/>
            <person name="Badger J.H."/>
            <person name="Coutinho P.M."/>
            <person name="Demir E."/>
            <person name="Dubchak I."/>
            <person name="Gentemann C."/>
            <person name="Eikrem W."/>
            <person name="Gready J.E."/>
            <person name="John U."/>
            <person name="Lanier W."/>
            <person name="Lindquist E.A."/>
            <person name="Lucas S."/>
            <person name="Mayer K.F."/>
            <person name="Moreau H."/>
            <person name="Not F."/>
            <person name="Otillar R."/>
            <person name="Panaud O."/>
            <person name="Pangilinan J."/>
            <person name="Paulsen I."/>
            <person name="Piegu B."/>
            <person name="Poliakov A."/>
            <person name="Robbens S."/>
            <person name="Schmutz J."/>
            <person name="Toulza E."/>
            <person name="Wyss T."/>
            <person name="Zelensky A."/>
            <person name="Zhou K."/>
            <person name="Armbrust E.V."/>
            <person name="Bhattacharya D."/>
            <person name="Goodenough U.W."/>
            <person name="Van de Peer Y."/>
            <person name="Grigoriev I.V."/>
        </authorList>
    </citation>
    <scope>NUCLEOTIDE SEQUENCE [LARGE SCALE GENOMIC DNA]</scope>
    <source>
        <strain evidence="8 9">CCMP1545</strain>
    </source>
</reference>
<dbReference type="Pfam" id="PF13087">
    <property type="entry name" value="AAA_12"/>
    <property type="match status" value="1"/>
</dbReference>
<feature type="compositionally biased region" description="Pro residues" evidence="5">
    <location>
        <begin position="142"/>
        <end position="156"/>
    </location>
</feature>
<dbReference type="GO" id="GO:0005524">
    <property type="term" value="F:ATP binding"/>
    <property type="evidence" value="ECO:0007669"/>
    <property type="project" value="UniProtKB-KW"/>
</dbReference>
<feature type="domain" description="DNA2/NAM7 helicase-like C-terminal" evidence="7">
    <location>
        <begin position="405"/>
        <end position="607"/>
    </location>
</feature>
<feature type="domain" description="DNA2/NAM7 helicase helicase" evidence="6">
    <location>
        <begin position="51"/>
        <end position="397"/>
    </location>
</feature>
<dbReference type="InterPro" id="IPR041677">
    <property type="entry name" value="DNA2/NAM7_AAA_11"/>
</dbReference>
<evidence type="ECO:0000313" key="9">
    <source>
        <dbReference type="Proteomes" id="UP000001876"/>
    </source>
</evidence>
<dbReference type="OrthoDB" id="6513042at2759"/>
<dbReference type="STRING" id="564608.C1MS04"/>
<feature type="compositionally biased region" description="Polar residues" evidence="5">
    <location>
        <begin position="257"/>
        <end position="271"/>
    </location>
</feature>
<feature type="region of interest" description="Disordered" evidence="5">
    <location>
        <begin position="693"/>
        <end position="712"/>
    </location>
</feature>
<evidence type="ECO:0000256" key="5">
    <source>
        <dbReference type="SAM" id="MobiDB-lite"/>
    </source>
</evidence>
<dbReference type="Pfam" id="PF13086">
    <property type="entry name" value="AAA_11"/>
    <property type="match status" value="1"/>
</dbReference>
<dbReference type="GO" id="GO:0016787">
    <property type="term" value="F:hydrolase activity"/>
    <property type="evidence" value="ECO:0007669"/>
    <property type="project" value="UniProtKB-KW"/>
</dbReference>
<dbReference type="Gene3D" id="3.40.50.300">
    <property type="entry name" value="P-loop containing nucleotide triphosphate hydrolases"/>
    <property type="match status" value="2"/>
</dbReference>
<proteinExistence type="predicted"/>
<keyword evidence="2" id="KW-0378">Hydrolase</keyword>
<organism evidence="9">
    <name type="scientific">Micromonas pusilla (strain CCMP1545)</name>
    <name type="common">Picoplanktonic green alga</name>
    <dbReference type="NCBI Taxonomy" id="564608"/>
    <lineage>
        <taxon>Eukaryota</taxon>
        <taxon>Viridiplantae</taxon>
        <taxon>Chlorophyta</taxon>
        <taxon>Mamiellophyceae</taxon>
        <taxon>Mamiellales</taxon>
        <taxon>Mamiellaceae</taxon>
        <taxon>Micromonas</taxon>
    </lineage>
</organism>
<keyword evidence="4" id="KW-0067">ATP-binding</keyword>
<feature type="compositionally biased region" description="Basic and acidic residues" evidence="5">
    <location>
        <begin position="807"/>
        <end position="818"/>
    </location>
</feature>
<accession>C1MS04</accession>
<dbReference type="GO" id="GO:0004386">
    <property type="term" value="F:helicase activity"/>
    <property type="evidence" value="ECO:0007669"/>
    <property type="project" value="UniProtKB-KW"/>
</dbReference>
<dbReference type="InterPro" id="IPR045055">
    <property type="entry name" value="DNA2/NAM7-like"/>
</dbReference>
<evidence type="ECO:0000256" key="4">
    <source>
        <dbReference type="ARBA" id="ARBA00022840"/>
    </source>
</evidence>
<dbReference type="CDD" id="cd18042">
    <property type="entry name" value="DEXXQc_SETX"/>
    <property type="match status" value="1"/>
</dbReference>